<dbReference type="EMBL" id="LDAU01000057">
    <property type="protein sequence ID" value="KRX08842.1"/>
    <property type="molecule type" value="Genomic_DNA"/>
</dbReference>
<protein>
    <submittedName>
        <fullName evidence="3">Uncharacterized protein</fullName>
    </submittedName>
</protein>
<evidence type="ECO:0000256" key="1">
    <source>
        <dbReference type="SAM" id="Coils"/>
    </source>
</evidence>
<gene>
    <name evidence="3" type="ORF">PPERSA_08946</name>
</gene>
<organism evidence="3 4">
    <name type="scientific">Pseudocohnilembus persalinus</name>
    <name type="common">Ciliate</name>
    <dbReference type="NCBI Taxonomy" id="266149"/>
    <lineage>
        <taxon>Eukaryota</taxon>
        <taxon>Sar</taxon>
        <taxon>Alveolata</taxon>
        <taxon>Ciliophora</taxon>
        <taxon>Intramacronucleata</taxon>
        <taxon>Oligohymenophorea</taxon>
        <taxon>Scuticociliatia</taxon>
        <taxon>Philasterida</taxon>
        <taxon>Pseudocohnilembidae</taxon>
        <taxon>Pseudocohnilembus</taxon>
    </lineage>
</organism>
<accession>A0A0V0R3A9</accession>
<comment type="caution">
    <text evidence="3">The sequence shown here is derived from an EMBL/GenBank/DDBJ whole genome shotgun (WGS) entry which is preliminary data.</text>
</comment>
<sequence length="1354" mass="158499">MNKSNIEIQTEEDLQYISSLNSSINYQDEDTFTKIQKLIERAEEKLLAKEQQFGPTQMKKKVQQRQPKFQGNLGGVLLENENKTAFTEIVYDEQEAVQYNTNENNQKDESHYKKSKYHSSKLLFRKKNYDDRPKLLCHKGTDTNEDFEKAMKDWDYPQKIADIRSIMQDTEQNIKSLEKFIEQQKAEQAQTEYSKVDKTLANVIKLFKQKTFETSTFFAKQDFGKNDNFSEADLEEIKQQLDLEFNDVQKETALVIFNYVNHILSNRELKKTSLQKKKNNIATEKQEKKKIEQEQKKQIENSDDFQKKFKEVQQNYQEIFFKLEKKESLFNDLQASLQNNEQNLAQLRQEVEKKDKQLQKQTNENNQLSLNHYNLSRKIELIQIEKAQIESQLVDYSKKLLQSNQIQSNNKKLQDVIKAINKALKSLKIDQSNQFRRISEHIIDSDMNDTKKLELLKKIQDILLKKDTISDKDRQKMLCQILLILINDILYGKNMDSSFQSLNQNLLNLNSQVFDGAHEIEQPINVVQGKFKQVEIVETTSDGTKITRKLDVFDQQVEKGQVIQNADGTYQEVAGFQKQTVKKKVIQKVQKKRIVKDENGEEKEEDYLTDEEFEVEEEINVPVFKEYKKKRKTKLISKNTSSSNMNQSNQLAGSHKVSISYTNKKKKNTEILRSSKNSNSIGTNNSNNFGRKSQLNINDFKRPSQKRQSSQIQSTSKDKIKKNQSVISLSPKRTNLNKIKEENIQFKNNDNNNITENKKVTKGSAVKQIKVKVQKLNSKGELEETEEIQNQNVEGDILEQEDGKKIIKSTVKKTVTKQRELSDGKIENYEEEIVQDIFYELDEQGNIGKQIEGEDANKIKSDINKLNNKNQSPEKKTVQVKGEVEDYEDEVSIFKDIEINGCQSVDPNTGQEIFEDQNTGQKMKKKIVIETIKKERKNSKGQIEFYNEQVEKEVYSPIIDSPQTKNNKQYLEEFEKQITDEKNMLTNQIEDELFGKPETIITKSPEGKNILVQKSKVIKQRKNKNGEIEQYEEEQSFHIELKDDQTVDDQGNIIDKNTGKLIKTKAQIYNQGKIEKEQKDKNNIIKLKNVDIQTEIQQTQTDFSLLWPLVNQLLNEIGIEQKKVTELFDKYFSPQAKKDDLNKLQVNLSQNSNNITNFINKSDAKINNDLNIESKDINNLNNEKQIKNNQKNNDTENKNNKNNFQKYQNQIQLEQSHTNDELFSAFEDNNYFNQNQKQKDEEIFNRNLNVLEDKVLLLEPTIKKLYAQIRQAKDKYSQDVRQKIRKYYNKQGDGYLAYDEFKNYYIKFMTVHNRCGDFCIHLQRFFAQIGFTTSGILRRKQLKPHIQNPSPFNK</sequence>
<evidence type="ECO:0000256" key="2">
    <source>
        <dbReference type="SAM" id="MobiDB-lite"/>
    </source>
</evidence>
<dbReference type="OMA" id="QKDESHY"/>
<proteinExistence type="predicted"/>
<dbReference type="OrthoDB" id="301897at2759"/>
<feature type="coiled-coil region" evidence="1">
    <location>
        <begin position="231"/>
        <end position="430"/>
    </location>
</feature>
<evidence type="ECO:0000313" key="4">
    <source>
        <dbReference type="Proteomes" id="UP000054937"/>
    </source>
</evidence>
<keyword evidence="1" id="KW-0175">Coiled coil</keyword>
<feature type="compositionally biased region" description="Low complexity" evidence="2">
    <location>
        <begin position="674"/>
        <end position="688"/>
    </location>
</feature>
<dbReference type="InParanoid" id="A0A0V0R3A9"/>
<feature type="compositionally biased region" description="Low complexity" evidence="2">
    <location>
        <begin position="637"/>
        <end position="649"/>
    </location>
</feature>
<name>A0A0V0R3A9_PSEPJ</name>
<feature type="compositionally biased region" description="Polar residues" evidence="2">
    <location>
        <begin position="706"/>
        <end position="715"/>
    </location>
</feature>
<reference evidence="3 4" key="1">
    <citation type="journal article" date="2015" name="Sci. Rep.">
        <title>Genome of the facultative scuticociliatosis pathogen Pseudocohnilembus persalinus provides insight into its virulence through horizontal gene transfer.</title>
        <authorList>
            <person name="Xiong J."/>
            <person name="Wang G."/>
            <person name="Cheng J."/>
            <person name="Tian M."/>
            <person name="Pan X."/>
            <person name="Warren A."/>
            <person name="Jiang C."/>
            <person name="Yuan D."/>
            <person name="Miao W."/>
        </authorList>
    </citation>
    <scope>NUCLEOTIDE SEQUENCE [LARGE SCALE GENOMIC DNA]</scope>
    <source>
        <strain evidence="3">36N120E</strain>
    </source>
</reference>
<keyword evidence="4" id="KW-1185">Reference proteome</keyword>
<dbReference type="Proteomes" id="UP000054937">
    <property type="component" value="Unassembled WGS sequence"/>
</dbReference>
<feature type="coiled-coil region" evidence="1">
    <location>
        <begin position="1170"/>
        <end position="1197"/>
    </location>
</feature>
<feature type="region of interest" description="Disordered" evidence="2">
    <location>
        <begin position="630"/>
        <end position="724"/>
    </location>
</feature>
<evidence type="ECO:0000313" key="3">
    <source>
        <dbReference type="EMBL" id="KRX08842.1"/>
    </source>
</evidence>
<feature type="coiled-coil region" evidence="1">
    <location>
        <begin position="929"/>
        <end position="1034"/>
    </location>
</feature>